<feature type="signal peptide" evidence="2">
    <location>
        <begin position="1"/>
        <end position="23"/>
    </location>
</feature>
<dbReference type="Proteomes" id="UP001605036">
    <property type="component" value="Unassembled WGS sequence"/>
</dbReference>
<evidence type="ECO:0000256" key="2">
    <source>
        <dbReference type="SAM" id="SignalP"/>
    </source>
</evidence>
<protein>
    <submittedName>
        <fullName evidence="3">Uncharacterized protein</fullName>
    </submittedName>
</protein>
<evidence type="ECO:0000313" key="4">
    <source>
        <dbReference type="Proteomes" id="UP001605036"/>
    </source>
</evidence>
<comment type="caution">
    <text evidence="3">The sequence shown here is derived from an EMBL/GenBank/DDBJ whole genome shotgun (WGS) entry which is preliminary data.</text>
</comment>
<feature type="chain" id="PRO_5044830754" evidence="2">
    <location>
        <begin position="24"/>
        <end position="137"/>
    </location>
</feature>
<feature type="compositionally biased region" description="Polar residues" evidence="1">
    <location>
        <begin position="85"/>
        <end position="97"/>
    </location>
</feature>
<keyword evidence="2" id="KW-0732">Signal</keyword>
<dbReference type="EMBL" id="JBHFFA010000002">
    <property type="protein sequence ID" value="KAL2641365.1"/>
    <property type="molecule type" value="Genomic_DNA"/>
</dbReference>
<sequence length="137" mass="15549">MAKRPCDHVSALVIFQLWVAVFLNDDPAWRVQVTATDFLRNKQDTEKLFNPPRFCGLYSVFARRSESFSQSRITDGSLYMGKSLSSRYGGSAQQRSAKPSWMQHPGNARITACNATDAVQNRVKFSRELLTSQQLEK</sequence>
<feature type="region of interest" description="Disordered" evidence="1">
    <location>
        <begin position="85"/>
        <end position="104"/>
    </location>
</feature>
<dbReference type="AlphaFoldDB" id="A0ABD1Z0X9"/>
<gene>
    <name evidence="3" type="ORF">R1flu_008952</name>
</gene>
<proteinExistence type="predicted"/>
<reference evidence="3 4" key="1">
    <citation type="submission" date="2024-09" db="EMBL/GenBank/DDBJ databases">
        <title>Chromosome-scale assembly of Riccia fluitans.</title>
        <authorList>
            <person name="Paukszto L."/>
            <person name="Sawicki J."/>
            <person name="Karawczyk K."/>
            <person name="Piernik-Szablinska J."/>
            <person name="Szczecinska M."/>
            <person name="Mazdziarz M."/>
        </authorList>
    </citation>
    <scope>NUCLEOTIDE SEQUENCE [LARGE SCALE GENOMIC DNA]</scope>
    <source>
        <strain evidence="3">Rf_01</strain>
        <tissue evidence="3">Aerial parts of the thallus</tissue>
    </source>
</reference>
<evidence type="ECO:0000256" key="1">
    <source>
        <dbReference type="SAM" id="MobiDB-lite"/>
    </source>
</evidence>
<accession>A0ABD1Z0X9</accession>
<evidence type="ECO:0000313" key="3">
    <source>
        <dbReference type="EMBL" id="KAL2641365.1"/>
    </source>
</evidence>
<name>A0ABD1Z0X9_9MARC</name>
<keyword evidence="4" id="KW-1185">Reference proteome</keyword>
<organism evidence="3 4">
    <name type="scientific">Riccia fluitans</name>
    <dbReference type="NCBI Taxonomy" id="41844"/>
    <lineage>
        <taxon>Eukaryota</taxon>
        <taxon>Viridiplantae</taxon>
        <taxon>Streptophyta</taxon>
        <taxon>Embryophyta</taxon>
        <taxon>Marchantiophyta</taxon>
        <taxon>Marchantiopsida</taxon>
        <taxon>Marchantiidae</taxon>
        <taxon>Marchantiales</taxon>
        <taxon>Ricciaceae</taxon>
        <taxon>Riccia</taxon>
    </lineage>
</organism>